<reference evidence="1 2" key="1">
    <citation type="submission" date="2021-06" db="EMBL/GenBank/DDBJ databases">
        <authorList>
            <person name="Palmer J.M."/>
        </authorList>
    </citation>
    <scope>NUCLEOTIDE SEQUENCE [LARGE SCALE GENOMIC DNA]</scope>
    <source>
        <strain evidence="1 2">CL_MEX2019</strain>
        <tissue evidence="1">Muscle</tissue>
    </source>
</reference>
<evidence type="ECO:0000313" key="1">
    <source>
        <dbReference type="EMBL" id="MED6271719.1"/>
    </source>
</evidence>
<proteinExistence type="predicted"/>
<organism evidence="1 2">
    <name type="scientific">Characodon lateralis</name>
    <dbReference type="NCBI Taxonomy" id="208331"/>
    <lineage>
        <taxon>Eukaryota</taxon>
        <taxon>Metazoa</taxon>
        <taxon>Chordata</taxon>
        <taxon>Craniata</taxon>
        <taxon>Vertebrata</taxon>
        <taxon>Euteleostomi</taxon>
        <taxon>Actinopterygii</taxon>
        <taxon>Neopterygii</taxon>
        <taxon>Teleostei</taxon>
        <taxon>Neoteleostei</taxon>
        <taxon>Acanthomorphata</taxon>
        <taxon>Ovalentaria</taxon>
        <taxon>Atherinomorphae</taxon>
        <taxon>Cyprinodontiformes</taxon>
        <taxon>Goodeidae</taxon>
        <taxon>Characodon</taxon>
    </lineage>
</organism>
<name>A0ABU7DCY4_9TELE</name>
<comment type="caution">
    <text evidence="1">The sequence shown here is derived from an EMBL/GenBank/DDBJ whole genome shotgun (WGS) entry which is preliminary data.</text>
</comment>
<protein>
    <recommendedName>
        <fullName evidence="3">Transmembrane protein</fullName>
    </recommendedName>
</protein>
<accession>A0ABU7DCY4</accession>
<keyword evidence="2" id="KW-1185">Reference proteome</keyword>
<evidence type="ECO:0000313" key="2">
    <source>
        <dbReference type="Proteomes" id="UP001352852"/>
    </source>
</evidence>
<sequence>MWSHSGSGLSATFELFQSRQACYACFFQSKKTLSICSGTLQTRSLTYCGSSAPAGPVSLLLSPPLVAERKMDAGWRNKVVKFVFYPPPLPSFTKLHFLSPCFSSARLGSARLRAVGGHIERQKEREGGPLFARDLFCFVFLRFSFLLHHPQTDTTPNPRGGNGA</sequence>
<dbReference type="Proteomes" id="UP001352852">
    <property type="component" value="Unassembled WGS sequence"/>
</dbReference>
<dbReference type="EMBL" id="JAHUTJ010018843">
    <property type="protein sequence ID" value="MED6271719.1"/>
    <property type="molecule type" value="Genomic_DNA"/>
</dbReference>
<gene>
    <name evidence="1" type="ORF">CHARACLAT_023257</name>
</gene>
<evidence type="ECO:0008006" key="3">
    <source>
        <dbReference type="Google" id="ProtNLM"/>
    </source>
</evidence>